<protein>
    <submittedName>
        <fullName evidence="2">Chromosome 1 open reading frame 216</fullName>
    </submittedName>
</protein>
<reference evidence="2" key="2">
    <citation type="submission" date="2025-09" db="UniProtKB">
        <authorList>
            <consortium name="Ensembl"/>
        </authorList>
    </citation>
    <scope>IDENTIFICATION</scope>
</reference>
<dbReference type="Ensembl" id="ENSCSRT00000025654.1">
    <property type="protein sequence ID" value="ENSCSRP00000024599.1"/>
    <property type="gene ID" value="ENSCSRG00000018447.1"/>
</dbReference>
<organism evidence="2 3">
    <name type="scientific">Chelydra serpentina</name>
    <name type="common">Snapping turtle</name>
    <name type="synonym">Testudo serpentina</name>
    <dbReference type="NCBI Taxonomy" id="8475"/>
    <lineage>
        <taxon>Eukaryota</taxon>
        <taxon>Metazoa</taxon>
        <taxon>Chordata</taxon>
        <taxon>Craniata</taxon>
        <taxon>Vertebrata</taxon>
        <taxon>Euteleostomi</taxon>
        <taxon>Archelosauria</taxon>
        <taxon>Testudinata</taxon>
        <taxon>Testudines</taxon>
        <taxon>Cryptodira</taxon>
        <taxon>Durocryptodira</taxon>
        <taxon>Americhelydia</taxon>
        <taxon>Chelydroidea</taxon>
        <taxon>Chelydridae</taxon>
        <taxon>Chelydra</taxon>
    </lineage>
</organism>
<evidence type="ECO:0000313" key="2">
    <source>
        <dbReference type="Ensembl" id="ENSCSRP00000024599.1"/>
    </source>
</evidence>
<dbReference type="Pfam" id="PF15546">
    <property type="entry name" value="DUF4653"/>
    <property type="match status" value="2"/>
</dbReference>
<feature type="compositionally biased region" description="Basic and acidic residues" evidence="1">
    <location>
        <begin position="57"/>
        <end position="68"/>
    </location>
</feature>
<dbReference type="PANTHER" id="PTHR35673">
    <property type="entry name" value="UPF0500 PROTEIN C1ORF216"/>
    <property type="match status" value="1"/>
</dbReference>
<feature type="compositionally biased region" description="Basic and acidic residues" evidence="1">
    <location>
        <begin position="77"/>
        <end position="93"/>
    </location>
</feature>
<feature type="compositionally biased region" description="Low complexity" evidence="1">
    <location>
        <begin position="107"/>
        <end position="118"/>
    </location>
</feature>
<dbReference type="Proteomes" id="UP000694403">
    <property type="component" value="Unplaced"/>
</dbReference>
<feature type="region of interest" description="Disordered" evidence="1">
    <location>
        <begin position="57"/>
        <end position="152"/>
    </location>
</feature>
<reference evidence="2" key="1">
    <citation type="submission" date="2025-08" db="UniProtKB">
        <authorList>
            <consortium name="Ensembl"/>
        </authorList>
    </citation>
    <scope>IDENTIFICATION</scope>
</reference>
<sequence>MFAVCQPDVPLNAPFHEGKRDPTLGTFFAERELRQDKNFNFVEEGYDSNENWRLKSDELGLSEEDVHSPPKGAELSGAEKEKAATEDTAKEGGKLAGSPLEDNGYASSSLSIDSPDSSTGNAWEAPAAATKDPRKQPAPQVPDADPENSSDSDAVFPVLAEAFQNLQDQMRFKEREKEKHHIHLVMYRRLALLRWIRGLQQKVVEQQNRLQESFDTVLDNRKELLRYIQQGMVCPKAPAHAGL</sequence>
<dbReference type="PANTHER" id="PTHR35673:SF1">
    <property type="entry name" value="UPF0500 PROTEIN C1ORF216"/>
    <property type="match status" value="1"/>
</dbReference>
<dbReference type="AlphaFoldDB" id="A0A8C3T865"/>
<evidence type="ECO:0000313" key="3">
    <source>
        <dbReference type="Proteomes" id="UP000694403"/>
    </source>
</evidence>
<keyword evidence="3" id="KW-1185">Reference proteome</keyword>
<dbReference type="InterPro" id="IPR027812">
    <property type="entry name" value="DUF4653"/>
</dbReference>
<proteinExistence type="predicted"/>
<evidence type="ECO:0000256" key="1">
    <source>
        <dbReference type="SAM" id="MobiDB-lite"/>
    </source>
</evidence>
<accession>A0A8C3T865</accession>
<name>A0A8C3T865_CHESE</name>